<sequence length="103" mass="11415">MAIITEAKAQNALSYRDLAEKAHMTSTRLFQLASEIGGPPTFTEFIDICVALDINPPVVLDKILEADGCDDTPRSKLTAEYDRLKTCTRKNDENTHSESELEA</sequence>
<protein>
    <recommendedName>
        <fullName evidence="3">HTH cro/C1-type domain-containing protein</fullName>
    </recommendedName>
</protein>
<proteinExistence type="predicted"/>
<evidence type="ECO:0000313" key="2">
    <source>
        <dbReference type="Proteomes" id="UP000245876"/>
    </source>
</evidence>
<evidence type="ECO:0008006" key="3">
    <source>
        <dbReference type="Google" id="ProtNLM"/>
    </source>
</evidence>
<evidence type="ECO:0000313" key="1">
    <source>
        <dbReference type="EMBL" id="PWG66717.1"/>
    </source>
</evidence>
<accession>A0A2U2NC97</accession>
<reference evidence="1 2" key="1">
    <citation type="journal article" date="2018" name="Int. J. Syst. Evol. Microbiol.">
        <title>Bifidobacterium callitrichidarum sp. nov. from the faeces of the emperor tamarin (Saguinus imperator).</title>
        <authorList>
            <person name="Modesto M."/>
            <person name="Michelini S."/>
            <person name="Sansosti M.C."/>
            <person name="De Filippo C."/>
            <person name="Cavalieri D."/>
            <person name="Qvirist L."/>
            <person name="Andlid T."/>
            <person name="Spiezio C."/>
            <person name="Sandri C."/>
            <person name="Pascarelli S."/>
            <person name="Sgorbati B."/>
            <person name="Mattarelli P."/>
        </authorList>
    </citation>
    <scope>NUCLEOTIDE SEQUENCE [LARGE SCALE GENOMIC DNA]</scope>
    <source>
        <strain evidence="1 2">TRI 5</strain>
    </source>
</reference>
<organism evidence="1 2">
    <name type="scientific">Bifidobacterium callitrichidarum</name>
    <dbReference type="NCBI Taxonomy" id="2052941"/>
    <lineage>
        <taxon>Bacteria</taxon>
        <taxon>Bacillati</taxon>
        <taxon>Actinomycetota</taxon>
        <taxon>Actinomycetes</taxon>
        <taxon>Bifidobacteriales</taxon>
        <taxon>Bifidobacteriaceae</taxon>
        <taxon>Bifidobacterium</taxon>
    </lineage>
</organism>
<dbReference type="AlphaFoldDB" id="A0A2U2NC97"/>
<gene>
    <name evidence="1" type="ORF">DF196_02100</name>
</gene>
<comment type="caution">
    <text evidence="1">The sequence shown here is derived from an EMBL/GenBank/DDBJ whole genome shotgun (WGS) entry which is preliminary data.</text>
</comment>
<name>A0A2U2NC97_9BIFI</name>
<dbReference type="EMBL" id="QFFM01000003">
    <property type="protein sequence ID" value="PWG66717.1"/>
    <property type="molecule type" value="Genomic_DNA"/>
</dbReference>
<keyword evidence="2" id="KW-1185">Reference proteome</keyword>
<dbReference type="Proteomes" id="UP000245876">
    <property type="component" value="Unassembled WGS sequence"/>
</dbReference>